<accession>A0A2G5HUH4</accession>
<dbReference type="EMBL" id="CP134191">
    <property type="protein sequence ID" value="WPB07063.1"/>
    <property type="molecule type" value="Genomic_DNA"/>
</dbReference>
<dbReference type="Gene3D" id="2.60.120.200">
    <property type="match status" value="1"/>
</dbReference>
<dbReference type="EMBL" id="LKMD01000103">
    <property type="protein sequence ID" value="PIA96186.1"/>
    <property type="molecule type" value="Genomic_DNA"/>
</dbReference>
<keyword evidence="2 7" id="KW-0812">Transmembrane</keyword>
<dbReference type="GO" id="GO:0000139">
    <property type="term" value="C:Golgi membrane"/>
    <property type="evidence" value="ECO:0007669"/>
    <property type="project" value="TreeGrafter"/>
</dbReference>
<dbReference type="Proteomes" id="UP000230605">
    <property type="component" value="Chromosome 8"/>
</dbReference>
<evidence type="ECO:0000256" key="4">
    <source>
        <dbReference type="ARBA" id="ARBA00022989"/>
    </source>
</evidence>
<organism evidence="10 12">
    <name type="scientific">Cercospora beticola</name>
    <name type="common">Sugarbeet leaf spot fungus</name>
    <dbReference type="NCBI Taxonomy" id="122368"/>
    <lineage>
        <taxon>Eukaryota</taxon>
        <taxon>Fungi</taxon>
        <taxon>Dikarya</taxon>
        <taxon>Ascomycota</taxon>
        <taxon>Pezizomycotina</taxon>
        <taxon>Dothideomycetes</taxon>
        <taxon>Dothideomycetidae</taxon>
        <taxon>Mycosphaerellales</taxon>
        <taxon>Mycosphaerellaceae</taxon>
        <taxon>Cercospora</taxon>
    </lineage>
</organism>
<dbReference type="PANTHER" id="PTHR12223">
    <property type="entry name" value="VESICULAR MANNOSE-BINDING LECTIN"/>
    <property type="match status" value="1"/>
</dbReference>
<evidence type="ECO:0000256" key="6">
    <source>
        <dbReference type="SAM" id="MobiDB-lite"/>
    </source>
</evidence>
<dbReference type="OrthoDB" id="10265193at2759"/>
<protein>
    <submittedName>
        <fullName evidence="10">Protein EMP47</fullName>
    </submittedName>
</protein>
<evidence type="ECO:0000256" key="3">
    <source>
        <dbReference type="ARBA" id="ARBA00022729"/>
    </source>
</evidence>
<dbReference type="GO" id="GO:0005793">
    <property type="term" value="C:endoplasmic reticulum-Golgi intermediate compartment"/>
    <property type="evidence" value="ECO:0007669"/>
    <property type="project" value="TreeGrafter"/>
</dbReference>
<dbReference type="PROSITE" id="PS51328">
    <property type="entry name" value="L_LECTIN_LIKE"/>
    <property type="match status" value="1"/>
</dbReference>
<keyword evidence="13" id="KW-1185">Reference proteome</keyword>
<reference evidence="10 12" key="1">
    <citation type="submission" date="2015-10" db="EMBL/GenBank/DDBJ databases">
        <title>The cercosporin biosynthetic gene cluster was horizontally transferred to several fungal lineages and shown to be expanded in Cercospora beticola based on microsynteny with recipient genomes.</title>
        <authorList>
            <person name="De Jonge R."/>
            <person name="Ebert M.K."/>
            <person name="Suttle J.C."/>
            <person name="Jurick Ii W.M."/>
            <person name="Secor G.A."/>
            <person name="Thomma B.P."/>
            <person name="Van De Peer Y."/>
            <person name="Bolton M.D."/>
        </authorList>
    </citation>
    <scope>NUCLEOTIDE SEQUENCE [LARGE SCALE GENOMIC DNA]</scope>
    <source>
        <strain evidence="10 12">09-40</strain>
    </source>
</reference>
<dbReference type="PANTHER" id="PTHR12223:SF28">
    <property type="entry name" value="LECTIN, MANNOSE BINDING 1 LIKE"/>
    <property type="match status" value="1"/>
</dbReference>
<evidence type="ECO:0000256" key="5">
    <source>
        <dbReference type="ARBA" id="ARBA00023136"/>
    </source>
</evidence>
<comment type="subcellular location">
    <subcellularLocation>
        <location evidence="1">Membrane</location>
        <topology evidence="1">Single-pass type I membrane protein</topology>
    </subcellularLocation>
</comment>
<feature type="domain" description="L-type lectin-like" evidence="9">
    <location>
        <begin position="24"/>
        <end position="241"/>
    </location>
</feature>
<dbReference type="Proteomes" id="UP001302367">
    <property type="component" value="Chromosome 8"/>
</dbReference>
<sequence>MTLPRLPQSLAWLVFATLVSAVDRFAAPIDSLSFGHKGDFTPGATISGWHAASVNHDLHVTRDRVILTPPWPGQTKGAIWSDQSIGQVNDWTAQLEFRASGQEVGSGNLQLWYTHGYDTLHADSVYNAGKFDGLVIVVDQYGGSGGKIRGFLNDGSVDYRSSTSLESLAFGHCDYSYRNLGRPSKLKITSRGGLTVSIDDKTCFSSDKISLPTGDYFFGITATTGENPDSFEVTKFVVSSGGDPVTGGQQGYPGNTAQQPIQGQQQQQQQNPPQIKKMDSMPGAPEMLPDRDADQIKSQTEQFADLHNRVQGLTHQMGTVYWEIKNLADKIDSKHLDTVSKINNVGASRDTGLPPETVGKINALHDRVSSIESIVNIIRDDIEGRDYKQSLDELHNAMSFLHYNFHDHLEPKMEKVIKTHGPSTSQMVLTIIGFQCLMVLFYALYKRQRHSQPKKYL</sequence>
<gene>
    <name evidence="10" type="ORF">CB0940_10349</name>
    <name evidence="11" type="ORF">RHO25_011723</name>
</gene>
<proteinExistence type="predicted"/>
<feature type="compositionally biased region" description="Low complexity" evidence="6">
    <location>
        <begin position="258"/>
        <end position="274"/>
    </location>
</feature>
<dbReference type="SUPFAM" id="SSF49899">
    <property type="entry name" value="Concanavalin A-like lectins/glucanases"/>
    <property type="match status" value="1"/>
</dbReference>
<dbReference type="InterPro" id="IPR005052">
    <property type="entry name" value="Lectin_leg"/>
</dbReference>
<evidence type="ECO:0000313" key="11">
    <source>
        <dbReference type="EMBL" id="WPB07063.1"/>
    </source>
</evidence>
<dbReference type="Pfam" id="PF03388">
    <property type="entry name" value="Lectin_leg-like"/>
    <property type="match status" value="1"/>
</dbReference>
<dbReference type="AlphaFoldDB" id="A0A2G5HUH4"/>
<feature type="region of interest" description="Disordered" evidence="6">
    <location>
        <begin position="242"/>
        <end position="290"/>
    </location>
</feature>
<feature type="transmembrane region" description="Helical" evidence="7">
    <location>
        <begin position="427"/>
        <end position="445"/>
    </location>
</feature>
<evidence type="ECO:0000256" key="8">
    <source>
        <dbReference type="SAM" id="SignalP"/>
    </source>
</evidence>
<keyword evidence="4 7" id="KW-1133">Transmembrane helix</keyword>
<feature type="signal peptide" evidence="8">
    <location>
        <begin position="1"/>
        <end position="21"/>
    </location>
</feature>
<evidence type="ECO:0000259" key="9">
    <source>
        <dbReference type="PROSITE" id="PS51328"/>
    </source>
</evidence>
<dbReference type="InterPro" id="IPR013320">
    <property type="entry name" value="ConA-like_dom_sf"/>
</dbReference>
<evidence type="ECO:0000256" key="7">
    <source>
        <dbReference type="SAM" id="Phobius"/>
    </source>
</evidence>
<evidence type="ECO:0000256" key="1">
    <source>
        <dbReference type="ARBA" id="ARBA00004479"/>
    </source>
</evidence>
<dbReference type="GO" id="GO:0005537">
    <property type="term" value="F:D-mannose binding"/>
    <property type="evidence" value="ECO:0007669"/>
    <property type="project" value="TreeGrafter"/>
</dbReference>
<evidence type="ECO:0000313" key="12">
    <source>
        <dbReference type="Proteomes" id="UP000230605"/>
    </source>
</evidence>
<evidence type="ECO:0000313" key="10">
    <source>
        <dbReference type="EMBL" id="PIA96186.1"/>
    </source>
</evidence>
<dbReference type="InterPro" id="IPR051136">
    <property type="entry name" value="Intracellular_Lectin-GPT"/>
</dbReference>
<name>A0A2G5HUH4_CERBT</name>
<reference evidence="11 13" key="2">
    <citation type="submission" date="2023-09" db="EMBL/GenBank/DDBJ databases">
        <title>Complete-Gapless Cercospora beticola genome.</title>
        <authorList>
            <person name="Wyatt N.A."/>
            <person name="Spanner R.E."/>
            <person name="Bolton M.D."/>
        </authorList>
    </citation>
    <scope>NUCLEOTIDE SEQUENCE [LARGE SCALE GENOMIC DNA]</scope>
    <source>
        <strain evidence="11">Cb09-40</strain>
    </source>
</reference>
<evidence type="ECO:0000256" key="2">
    <source>
        <dbReference type="ARBA" id="ARBA00022692"/>
    </source>
</evidence>
<keyword evidence="3 8" id="KW-0732">Signal</keyword>
<keyword evidence="5 7" id="KW-0472">Membrane</keyword>
<feature type="chain" id="PRO_5013734247" evidence="8">
    <location>
        <begin position="22"/>
        <end position="457"/>
    </location>
</feature>
<dbReference type="GO" id="GO:0005789">
    <property type="term" value="C:endoplasmic reticulum membrane"/>
    <property type="evidence" value="ECO:0007669"/>
    <property type="project" value="TreeGrafter"/>
</dbReference>
<dbReference type="GO" id="GO:0006888">
    <property type="term" value="P:endoplasmic reticulum to Golgi vesicle-mediated transport"/>
    <property type="evidence" value="ECO:0007669"/>
    <property type="project" value="TreeGrafter"/>
</dbReference>
<evidence type="ECO:0000313" key="13">
    <source>
        <dbReference type="Proteomes" id="UP001302367"/>
    </source>
</evidence>
<dbReference type="GO" id="GO:0030134">
    <property type="term" value="C:COPII-coated ER to Golgi transport vesicle"/>
    <property type="evidence" value="ECO:0007669"/>
    <property type="project" value="TreeGrafter"/>
</dbReference>